<proteinExistence type="predicted"/>
<keyword evidence="2" id="KW-1185">Reference proteome</keyword>
<name>A0ABS8SA87_DATST</name>
<accession>A0ABS8SA87</accession>
<feature type="non-terminal residue" evidence="1">
    <location>
        <position position="1"/>
    </location>
</feature>
<sequence>VFNLDKENREIELKAFYWREKGYACFTGGTGRLAEQNLQIVVPQVLLQMASKEHYFNLLSTREQQIGTCETQVPH</sequence>
<dbReference type="EMBL" id="JACEIK010000366">
    <property type="protein sequence ID" value="MCD7455756.1"/>
    <property type="molecule type" value="Genomic_DNA"/>
</dbReference>
<protein>
    <submittedName>
        <fullName evidence="1">Uncharacterized protein</fullName>
    </submittedName>
</protein>
<dbReference type="Proteomes" id="UP000823775">
    <property type="component" value="Unassembled WGS sequence"/>
</dbReference>
<organism evidence="1 2">
    <name type="scientific">Datura stramonium</name>
    <name type="common">Jimsonweed</name>
    <name type="synonym">Common thornapple</name>
    <dbReference type="NCBI Taxonomy" id="4076"/>
    <lineage>
        <taxon>Eukaryota</taxon>
        <taxon>Viridiplantae</taxon>
        <taxon>Streptophyta</taxon>
        <taxon>Embryophyta</taxon>
        <taxon>Tracheophyta</taxon>
        <taxon>Spermatophyta</taxon>
        <taxon>Magnoliopsida</taxon>
        <taxon>eudicotyledons</taxon>
        <taxon>Gunneridae</taxon>
        <taxon>Pentapetalae</taxon>
        <taxon>asterids</taxon>
        <taxon>lamiids</taxon>
        <taxon>Solanales</taxon>
        <taxon>Solanaceae</taxon>
        <taxon>Solanoideae</taxon>
        <taxon>Datureae</taxon>
        <taxon>Datura</taxon>
    </lineage>
</organism>
<evidence type="ECO:0000313" key="2">
    <source>
        <dbReference type="Proteomes" id="UP000823775"/>
    </source>
</evidence>
<feature type="non-terminal residue" evidence="1">
    <location>
        <position position="75"/>
    </location>
</feature>
<gene>
    <name evidence="1" type="ORF">HAX54_029469</name>
</gene>
<reference evidence="1 2" key="1">
    <citation type="journal article" date="2021" name="BMC Genomics">
        <title>Datura genome reveals duplications of psychoactive alkaloid biosynthetic genes and high mutation rate following tissue culture.</title>
        <authorList>
            <person name="Rajewski A."/>
            <person name="Carter-House D."/>
            <person name="Stajich J."/>
            <person name="Litt A."/>
        </authorList>
    </citation>
    <scope>NUCLEOTIDE SEQUENCE [LARGE SCALE GENOMIC DNA]</scope>
    <source>
        <strain evidence="1">AR-01</strain>
    </source>
</reference>
<comment type="caution">
    <text evidence="1">The sequence shown here is derived from an EMBL/GenBank/DDBJ whole genome shotgun (WGS) entry which is preliminary data.</text>
</comment>
<evidence type="ECO:0000313" key="1">
    <source>
        <dbReference type="EMBL" id="MCD7455756.1"/>
    </source>
</evidence>